<proteinExistence type="predicted"/>
<evidence type="ECO:0000313" key="2">
    <source>
        <dbReference type="Proteomes" id="UP000548582"/>
    </source>
</evidence>
<reference evidence="1 2" key="1">
    <citation type="submission" date="2020-03" db="EMBL/GenBank/DDBJ databases">
        <authorList>
            <person name="Sun Q."/>
        </authorList>
    </citation>
    <scope>NUCLEOTIDE SEQUENCE [LARGE SCALE GENOMIC DNA]</scope>
    <source>
        <strain evidence="1 2">JC162</strain>
    </source>
</reference>
<organism evidence="1 2">
    <name type="scientific">Neoroseomonas marina</name>
    <dbReference type="NCBI Taxonomy" id="1232220"/>
    <lineage>
        <taxon>Bacteria</taxon>
        <taxon>Pseudomonadati</taxon>
        <taxon>Pseudomonadota</taxon>
        <taxon>Alphaproteobacteria</taxon>
        <taxon>Acetobacterales</taxon>
        <taxon>Acetobacteraceae</taxon>
        <taxon>Neoroseomonas</taxon>
    </lineage>
</organism>
<evidence type="ECO:0000313" key="1">
    <source>
        <dbReference type="EMBL" id="NMJ40854.1"/>
    </source>
</evidence>
<dbReference type="EMBL" id="JABBKX010000002">
    <property type="protein sequence ID" value="NMJ40854.1"/>
    <property type="molecule type" value="Genomic_DNA"/>
</dbReference>
<sequence length="56" mass="5639">MAAPVDTEPHGVAARAIQGASALVAPAAWVVGRTMEAFPRGGGRDLATQVHDSLAS</sequence>
<dbReference type="RefSeq" id="WP_170053116.1">
    <property type="nucleotide sequence ID" value="NZ_JABBKX010000002.1"/>
</dbReference>
<name>A0A848E8S3_9PROT</name>
<protein>
    <submittedName>
        <fullName evidence="1">Uncharacterized protein</fullName>
    </submittedName>
</protein>
<dbReference type="AlphaFoldDB" id="A0A848E8S3"/>
<dbReference type="Proteomes" id="UP000548582">
    <property type="component" value="Unassembled WGS sequence"/>
</dbReference>
<comment type="caution">
    <text evidence="1">The sequence shown here is derived from an EMBL/GenBank/DDBJ whole genome shotgun (WGS) entry which is preliminary data.</text>
</comment>
<keyword evidence="2" id="KW-1185">Reference proteome</keyword>
<accession>A0A848E8S3</accession>
<gene>
    <name evidence="1" type="ORF">GWK16_06350</name>
</gene>